<dbReference type="GO" id="GO:0005737">
    <property type="term" value="C:cytoplasm"/>
    <property type="evidence" value="ECO:0007669"/>
    <property type="project" value="UniProtKB-SubCell"/>
</dbReference>
<comment type="caution">
    <text evidence="2">The sequence shown here is derived from an EMBL/GenBank/DDBJ whole genome shotgun (WGS) entry which is preliminary data.</text>
</comment>
<evidence type="ECO:0000313" key="3">
    <source>
        <dbReference type="Proteomes" id="UP001152622"/>
    </source>
</evidence>
<evidence type="ECO:0000313" key="2">
    <source>
        <dbReference type="EMBL" id="KAJ8349333.1"/>
    </source>
</evidence>
<name>A0A9Q1F1N2_SYNKA</name>
<sequence length="166" mass="17369">MGSDARDLNALLPAVPALPGGSSAPQWAPVLDFHTGSPYSSLSSHPFIKQEPGWNAADPHEDPHCGLSAFTVHFSGQFTGTGACRYGAFGGPPPSQPPPNQARMFANGPYLPNCMENQPPSRSQERCHQHTCSIPGEKWGPLMSCVAAQGHAGKGVLVNGSGAEAR</sequence>
<dbReference type="InterPro" id="IPR000976">
    <property type="entry name" value="Wilms_tumour_N"/>
</dbReference>
<dbReference type="OrthoDB" id="8922241at2759"/>
<dbReference type="EMBL" id="JAINUF010000009">
    <property type="protein sequence ID" value="KAJ8349333.1"/>
    <property type="molecule type" value="Genomic_DNA"/>
</dbReference>
<reference evidence="2" key="1">
    <citation type="journal article" date="2023" name="Science">
        <title>Genome structures resolve the early diversification of teleost fishes.</title>
        <authorList>
            <person name="Parey E."/>
            <person name="Louis A."/>
            <person name="Montfort J."/>
            <person name="Bouchez O."/>
            <person name="Roques C."/>
            <person name="Iampietro C."/>
            <person name="Lluch J."/>
            <person name="Castinel A."/>
            <person name="Donnadieu C."/>
            <person name="Desvignes T."/>
            <person name="Floi Bucao C."/>
            <person name="Jouanno E."/>
            <person name="Wen M."/>
            <person name="Mejri S."/>
            <person name="Dirks R."/>
            <person name="Jansen H."/>
            <person name="Henkel C."/>
            <person name="Chen W.J."/>
            <person name="Zahm M."/>
            <person name="Cabau C."/>
            <person name="Klopp C."/>
            <person name="Thompson A.W."/>
            <person name="Robinson-Rechavi M."/>
            <person name="Braasch I."/>
            <person name="Lecointre G."/>
            <person name="Bobe J."/>
            <person name="Postlethwait J.H."/>
            <person name="Berthelot C."/>
            <person name="Roest Crollius H."/>
            <person name="Guiguen Y."/>
        </authorList>
    </citation>
    <scope>NUCLEOTIDE SEQUENCE</scope>
    <source>
        <strain evidence="2">WJC10195</strain>
    </source>
</reference>
<keyword evidence="3" id="KW-1185">Reference proteome</keyword>
<dbReference type="GO" id="GO:0003677">
    <property type="term" value="F:DNA binding"/>
    <property type="evidence" value="ECO:0007669"/>
    <property type="project" value="UniProtKB-KW"/>
</dbReference>
<dbReference type="Pfam" id="PF02165">
    <property type="entry name" value="WT1"/>
    <property type="match status" value="1"/>
</dbReference>
<gene>
    <name evidence="2" type="ORF">SKAU_G00244630</name>
</gene>
<organism evidence="2 3">
    <name type="scientific">Synaphobranchus kaupii</name>
    <name type="common">Kaup's arrowtooth eel</name>
    <dbReference type="NCBI Taxonomy" id="118154"/>
    <lineage>
        <taxon>Eukaryota</taxon>
        <taxon>Metazoa</taxon>
        <taxon>Chordata</taxon>
        <taxon>Craniata</taxon>
        <taxon>Vertebrata</taxon>
        <taxon>Euteleostomi</taxon>
        <taxon>Actinopterygii</taxon>
        <taxon>Neopterygii</taxon>
        <taxon>Teleostei</taxon>
        <taxon>Anguilliformes</taxon>
        <taxon>Synaphobranchidae</taxon>
        <taxon>Synaphobranchus</taxon>
    </lineage>
</organism>
<dbReference type="AlphaFoldDB" id="A0A9Q1F1N2"/>
<protein>
    <recommendedName>
        <fullName evidence="1">Wilm's tumour protein N-terminal domain-containing protein</fullName>
    </recommendedName>
</protein>
<proteinExistence type="predicted"/>
<dbReference type="Proteomes" id="UP001152622">
    <property type="component" value="Chromosome 9"/>
</dbReference>
<evidence type="ECO:0000259" key="1">
    <source>
        <dbReference type="Pfam" id="PF02165"/>
    </source>
</evidence>
<feature type="domain" description="Wilm's tumour protein N-terminal" evidence="1">
    <location>
        <begin position="1"/>
        <end position="125"/>
    </location>
</feature>
<dbReference type="GO" id="GO:0006355">
    <property type="term" value="P:regulation of DNA-templated transcription"/>
    <property type="evidence" value="ECO:0007669"/>
    <property type="project" value="InterPro"/>
</dbReference>
<accession>A0A9Q1F1N2</accession>
<dbReference type="GO" id="GO:0005634">
    <property type="term" value="C:nucleus"/>
    <property type="evidence" value="ECO:0007669"/>
    <property type="project" value="UniProtKB-SubCell"/>
</dbReference>